<feature type="transmembrane region" description="Helical" evidence="7">
    <location>
        <begin position="272"/>
        <end position="300"/>
    </location>
</feature>
<feature type="domain" description="MacB-like periplasmic core" evidence="9">
    <location>
        <begin position="22"/>
        <end position="239"/>
    </location>
</feature>
<dbReference type="InterPro" id="IPR003838">
    <property type="entry name" value="ABC3_permease_C"/>
</dbReference>
<feature type="domain" description="ABC3 transporter permease C-terminal" evidence="8">
    <location>
        <begin position="280"/>
        <end position="392"/>
    </location>
</feature>
<dbReference type="RefSeq" id="WP_150444776.1">
    <property type="nucleotide sequence ID" value="NZ_VYQE01000002.1"/>
</dbReference>
<evidence type="ECO:0000256" key="2">
    <source>
        <dbReference type="ARBA" id="ARBA00022475"/>
    </source>
</evidence>
<evidence type="ECO:0000313" key="11">
    <source>
        <dbReference type="Proteomes" id="UP000326554"/>
    </source>
</evidence>
<keyword evidence="4 7" id="KW-1133">Transmembrane helix</keyword>
<reference evidence="10 11" key="1">
    <citation type="submission" date="2019-09" db="EMBL/GenBank/DDBJ databases">
        <authorList>
            <person name="Park J.-S."/>
            <person name="Choi H.-J."/>
        </authorList>
    </citation>
    <scope>NUCLEOTIDE SEQUENCE [LARGE SCALE GENOMIC DNA]</scope>
    <source>
        <strain evidence="10 11">176SS1-4</strain>
    </source>
</reference>
<protein>
    <submittedName>
        <fullName evidence="10">FtsX-like permease family protein</fullName>
    </submittedName>
</protein>
<dbReference type="PANTHER" id="PTHR30572">
    <property type="entry name" value="MEMBRANE COMPONENT OF TRANSPORTER-RELATED"/>
    <property type="match status" value="1"/>
</dbReference>
<comment type="subcellular location">
    <subcellularLocation>
        <location evidence="1">Cell membrane</location>
        <topology evidence="1">Multi-pass membrane protein</topology>
    </subcellularLocation>
</comment>
<dbReference type="GO" id="GO:0022857">
    <property type="term" value="F:transmembrane transporter activity"/>
    <property type="evidence" value="ECO:0007669"/>
    <property type="project" value="TreeGrafter"/>
</dbReference>
<dbReference type="GO" id="GO:0005886">
    <property type="term" value="C:plasma membrane"/>
    <property type="evidence" value="ECO:0007669"/>
    <property type="project" value="UniProtKB-SubCell"/>
</dbReference>
<gene>
    <name evidence="10" type="ORF">F3S47_08295</name>
</gene>
<keyword evidence="3 7" id="KW-0812">Transmembrane</keyword>
<dbReference type="EMBL" id="VYQE01000002">
    <property type="protein sequence ID" value="KAA9009243.1"/>
    <property type="molecule type" value="Genomic_DNA"/>
</dbReference>
<sequence>MRFLLETARLAVRSILRNVLRSALTVLGIVIGVAAVIGMVGIGQGTTAEVTGQVSDLGSDLLVVHPGSIMTGGQLAPLFDEADFLAIVDQINGIEAEPLVARSGSAVFGGESTATTIEGADNGAIDILGYDLAQGRVFAETEMRSGAPVCVIGSTVREELFGVGNPIGETIRVRQLACEVVGLLVSKGATLGQDDDNVVFLPVRTMQRRVAGSRDIDAILVTVNDPQRMGRVETEIEALMRERRGIGPLEEDDFDVADMAEVASMVSDITGILTGLLAALAAISLLVGGIGIMNIMLVSVTERTREIGIRLAVGATGGQVLLQFLVEAVFLSAIGGAVGILLGLGLAWLVTGLLSVTFIVDPVIIAVAFLFAAFVGVLFGYFPARRAARLDPIEALRHQ</sequence>
<evidence type="ECO:0000256" key="3">
    <source>
        <dbReference type="ARBA" id="ARBA00022692"/>
    </source>
</evidence>
<evidence type="ECO:0000256" key="7">
    <source>
        <dbReference type="SAM" id="Phobius"/>
    </source>
</evidence>
<name>A0A5J5GND6_9RHOB</name>
<dbReference type="AlphaFoldDB" id="A0A5J5GND6"/>
<comment type="similarity">
    <text evidence="6">Belongs to the ABC-4 integral membrane protein family.</text>
</comment>
<dbReference type="InterPro" id="IPR050250">
    <property type="entry name" value="Macrolide_Exporter_MacB"/>
</dbReference>
<evidence type="ECO:0000259" key="9">
    <source>
        <dbReference type="Pfam" id="PF12704"/>
    </source>
</evidence>
<keyword evidence="11" id="KW-1185">Reference proteome</keyword>
<evidence type="ECO:0000256" key="6">
    <source>
        <dbReference type="ARBA" id="ARBA00038076"/>
    </source>
</evidence>
<dbReference type="PANTHER" id="PTHR30572:SF4">
    <property type="entry name" value="ABC TRANSPORTER PERMEASE YTRF"/>
    <property type="match status" value="1"/>
</dbReference>
<feature type="transmembrane region" description="Helical" evidence="7">
    <location>
        <begin position="362"/>
        <end position="382"/>
    </location>
</feature>
<dbReference type="InterPro" id="IPR025857">
    <property type="entry name" value="MacB_PCD"/>
</dbReference>
<feature type="transmembrane region" description="Helical" evidence="7">
    <location>
        <begin position="321"/>
        <end position="350"/>
    </location>
</feature>
<comment type="caution">
    <text evidence="10">The sequence shown here is derived from an EMBL/GenBank/DDBJ whole genome shotgun (WGS) entry which is preliminary data.</text>
</comment>
<accession>A0A5J5GND6</accession>
<evidence type="ECO:0000256" key="4">
    <source>
        <dbReference type="ARBA" id="ARBA00022989"/>
    </source>
</evidence>
<evidence type="ECO:0000256" key="1">
    <source>
        <dbReference type="ARBA" id="ARBA00004651"/>
    </source>
</evidence>
<keyword evidence="5 7" id="KW-0472">Membrane</keyword>
<keyword evidence="2" id="KW-1003">Cell membrane</keyword>
<proteinExistence type="inferred from homology"/>
<dbReference type="Proteomes" id="UP000326554">
    <property type="component" value="Unassembled WGS sequence"/>
</dbReference>
<evidence type="ECO:0000313" key="10">
    <source>
        <dbReference type="EMBL" id="KAA9009243.1"/>
    </source>
</evidence>
<dbReference type="Pfam" id="PF02687">
    <property type="entry name" value="FtsX"/>
    <property type="match status" value="1"/>
</dbReference>
<feature type="transmembrane region" description="Helical" evidence="7">
    <location>
        <begin position="20"/>
        <end position="42"/>
    </location>
</feature>
<evidence type="ECO:0000259" key="8">
    <source>
        <dbReference type="Pfam" id="PF02687"/>
    </source>
</evidence>
<organism evidence="10 11">
    <name type="scientific">Histidinibacterium aquaticum</name>
    <dbReference type="NCBI Taxonomy" id="2613962"/>
    <lineage>
        <taxon>Bacteria</taxon>
        <taxon>Pseudomonadati</taxon>
        <taxon>Pseudomonadota</taxon>
        <taxon>Alphaproteobacteria</taxon>
        <taxon>Rhodobacterales</taxon>
        <taxon>Paracoccaceae</taxon>
        <taxon>Histidinibacterium</taxon>
    </lineage>
</organism>
<evidence type="ECO:0000256" key="5">
    <source>
        <dbReference type="ARBA" id="ARBA00023136"/>
    </source>
</evidence>
<dbReference type="Pfam" id="PF12704">
    <property type="entry name" value="MacB_PCD"/>
    <property type="match status" value="1"/>
</dbReference>